<proteinExistence type="predicted"/>
<name>A0AAE1UKM8_9EUCA</name>
<dbReference type="EMBL" id="JAWZYT010004279">
    <property type="protein sequence ID" value="KAK4294477.1"/>
    <property type="molecule type" value="Genomic_DNA"/>
</dbReference>
<dbReference type="Proteomes" id="UP001292094">
    <property type="component" value="Unassembled WGS sequence"/>
</dbReference>
<evidence type="ECO:0000256" key="1">
    <source>
        <dbReference type="SAM" id="MobiDB-lite"/>
    </source>
</evidence>
<dbReference type="AlphaFoldDB" id="A0AAE1UKM8"/>
<accession>A0AAE1UKM8</accession>
<evidence type="ECO:0000313" key="4">
    <source>
        <dbReference type="Proteomes" id="UP001292094"/>
    </source>
</evidence>
<evidence type="ECO:0000313" key="2">
    <source>
        <dbReference type="EMBL" id="KAK4294477.1"/>
    </source>
</evidence>
<feature type="compositionally biased region" description="Acidic residues" evidence="1">
    <location>
        <begin position="44"/>
        <end position="56"/>
    </location>
</feature>
<sequence length="68" mass="7964">MKLKNHPISPHPPSPFYGYIHILPKALIHTSSINRTEGVMDETWREEEEEQEEGGEAEQQTERRMIHP</sequence>
<comment type="caution">
    <text evidence="3">The sequence shown here is derived from an EMBL/GenBank/DDBJ whole genome shotgun (WGS) entry which is preliminary data.</text>
</comment>
<keyword evidence="4" id="KW-1185">Reference proteome</keyword>
<dbReference type="EMBL" id="JAWZYT010000156">
    <property type="protein sequence ID" value="KAK4327332.1"/>
    <property type="molecule type" value="Genomic_DNA"/>
</dbReference>
<evidence type="ECO:0000313" key="3">
    <source>
        <dbReference type="EMBL" id="KAK4327332.1"/>
    </source>
</evidence>
<protein>
    <submittedName>
        <fullName evidence="3">Uncharacterized protein</fullName>
    </submittedName>
</protein>
<feature type="region of interest" description="Disordered" evidence="1">
    <location>
        <begin position="38"/>
        <end position="68"/>
    </location>
</feature>
<reference evidence="3" key="1">
    <citation type="submission" date="2023-11" db="EMBL/GenBank/DDBJ databases">
        <title>Genome assemblies of two species of porcelain crab, Petrolisthes cinctipes and Petrolisthes manimaculis (Anomura: Porcellanidae).</title>
        <authorList>
            <person name="Angst P."/>
        </authorList>
    </citation>
    <scope>NUCLEOTIDE SEQUENCE</scope>
    <source>
        <strain evidence="3">PB745_02</strain>
        <tissue evidence="3">Gill</tissue>
    </source>
</reference>
<organism evidence="3 4">
    <name type="scientific">Petrolisthes manimaculis</name>
    <dbReference type="NCBI Taxonomy" id="1843537"/>
    <lineage>
        <taxon>Eukaryota</taxon>
        <taxon>Metazoa</taxon>
        <taxon>Ecdysozoa</taxon>
        <taxon>Arthropoda</taxon>
        <taxon>Crustacea</taxon>
        <taxon>Multicrustacea</taxon>
        <taxon>Malacostraca</taxon>
        <taxon>Eumalacostraca</taxon>
        <taxon>Eucarida</taxon>
        <taxon>Decapoda</taxon>
        <taxon>Pleocyemata</taxon>
        <taxon>Anomura</taxon>
        <taxon>Galatheoidea</taxon>
        <taxon>Porcellanidae</taxon>
        <taxon>Petrolisthes</taxon>
    </lineage>
</organism>
<gene>
    <name evidence="3" type="ORF">Pmani_002164</name>
    <name evidence="2" type="ORF">Pmani_032910</name>
</gene>